<name>A0A6A5ZUB7_9PLEO</name>
<feature type="region of interest" description="Disordered" evidence="1">
    <location>
        <begin position="339"/>
        <end position="383"/>
    </location>
</feature>
<evidence type="ECO:0000313" key="4">
    <source>
        <dbReference type="Proteomes" id="UP000799770"/>
    </source>
</evidence>
<feature type="compositionally biased region" description="Acidic residues" evidence="1">
    <location>
        <begin position="132"/>
        <end position="143"/>
    </location>
</feature>
<dbReference type="SMART" id="SM00731">
    <property type="entry name" value="SprT"/>
    <property type="match status" value="1"/>
</dbReference>
<feature type="region of interest" description="Disordered" evidence="1">
    <location>
        <begin position="102"/>
        <end position="151"/>
    </location>
</feature>
<reference evidence="3" key="1">
    <citation type="journal article" date="2020" name="Stud. Mycol.">
        <title>101 Dothideomycetes genomes: a test case for predicting lifestyles and emergence of pathogens.</title>
        <authorList>
            <person name="Haridas S."/>
            <person name="Albert R."/>
            <person name="Binder M."/>
            <person name="Bloem J."/>
            <person name="Labutti K."/>
            <person name="Salamov A."/>
            <person name="Andreopoulos B."/>
            <person name="Baker S."/>
            <person name="Barry K."/>
            <person name="Bills G."/>
            <person name="Bluhm B."/>
            <person name="Cannon C."/>
            <person name="Castanera R."/>
            <person name="Culley D."/>
            <person name="Daum C."/>
            <person name="Ezra D."/>
            <person name="Gonzalez J."/>
            <person name="Henrissat B."/>
            <person name="Kuo A."/>
            <person name="Liang C."/>
            <person name="Lipzen A."/>
            <person name="Lutzoni F."/>
            <person name="Magnuson J."/>
            <person name="Mondo S."/>
            <person name="Nolan M."/>
            <person name="Ohm R."/>
            <person name="Pangilinan J."/>
            <person name="Park H.-J."/>
            <person name="Ramirez L."/>
            <person name="Alfaro M."/>
            <person name="Sun H."/>
            <person name="Tritt A."/>
            <person name="Yoshinaga Y."/>
            <person name="Zwiers L.-H."/>
            <person name="Turgeon B."/>
            <person name="Goodwin S."/>
            <person name="Spatafora J."/>
            <person name="Crous P."/>
            <person name="Grigoriev I."/>
        </authorList>
    </citation>
    <scope>NUCLEOTIDE SEQUENCE</scope>
    <source>
        <strain evidence="3">CBS 627.86</strain>
    </source>
</reference>
<accession>A0A6A5ZUB7</accession>
<feature type="region of interest" description="Disordered" evidence="1">
    <location>
        <begin position="1"/>
        <end position="39"/>
    </location>
</feature>
<dbReference type="OrthoDB" id="20772at2759"/>
<dbReference type="GO" id="GO:0006950">
    <property type="term" value="P:response to stress"/>
    <property type="evidence" value="ECO:0007669"/>
    <property type="project" value="UniProtKB-ARBA"/>
</dbReference>
<dbReference type="GO" id="GO:0005634">
    <property type="term" value="C:nucleus"/>
    <property type="evidence" value="ECO:0007669"/>
    <property type="project" value="TreeGrafter"/>
</dbReference>
<dbReference type="Pfam" id="PF10263">
    <property type="entry name" value="SprT-like"/>
    <property type="match status" value="1"/>
</dbReference>
<feature type="compositionally biased region" description="Acidic residues" evidence="1">
    <location>
        <begin position="102"/>
        <end position="120"/>
    </location>
</feature>
<dbReference type="Proteomes" id="UP000799770">
    <property type="component" value="Unassembled WGS sequence"/>
</dbReference>
<gene>
    <name evidence="3" type="ORF">BDV96DRAFT_451253</name>
</gene>
<evidence type="ECO:0000259" key="2">
    <source>
        <dbReference type="SMART" id="SM00731"/>
    </source>
</evidence>
<dbReference type="EMBL" id="ML977311">
    <property type="protein sequence ID" value="KAF2121928.1"/>
    <property type="molecule type" value="Genomic_DNA"/>
</dbReference>
<feature type="compositionally biased region" description="Pro residues" evidence="1">
    <location>
        <begin position="264"/>
        <end position="280"/>
    </location>
</feature>
<dbReference type="InterPro" id="IPR006640">
    <property type="entry name" value="SprT-like_domain"/>
</dbReference>
<dbReference type="AlphaFoldDB" id="A0A6A5ZUB7"/>
<dbReference type="PANTHER" id="PTHR23099:SF0">
    <property type="entry name" value="GERM CELL NUCLEAR ACIDIC PROTEIN"/>
    <property type="match status" value="1"/>
</dbReference>
<feature type="domain" description="SprT-like" evidence="2">
    <location>
        <begin position="408"/>
        <end position="578"/>
    </location>
</feature>
<feature type="non-terminal residue" evidence="3">
    <location>
        <position position="1"/>
    </location>
</feature>
<proteinExistence type="predicted"/>
<feature type="compositionally biased region" description="Polar residues" evidence="1">
    <location>
        <begin position="368"/>
        <end position="383"/>
    </location>
</feature>
<sequence>SKRELRYTSSQDNEESFLVPKAPASETPKKQRVLRPVASNSKLLRKLSDESLASPERKARRSDKSDILGFSYSKSLARTLAKRGSHVKRIGEKLDLEVEETVLGENDEPDQSIWCGDEETPATRKEQKIQILEDEEEDDEDPVVDVRSRRRQLQMQSVEVKIVADLLPDMEQLREEKAKLEMPPPALNSMKLPFRKGHSTISNCAQDAVDLTSSPDPPASFVIQDRARSASLTHSSRPTSSSSFDAEAIMKFSPTPTKKRSPRKAPPISRPSTPPLPPSSPTKLISPSKKHRIPEAPALRPSIDAFWQADVVNDWNDQHSPRKPLFSPRKQKLWQALERQEKGTFSSDSDSETSIPSPTTSPRKKTQSRSQSPIKIPLSSTSPTVAQIRAQRKAFAASKHVLAESFLTDLDQKITNGEITRLSASTGGIKLLWSKTLKTTAGRANWRRETLRIKTGPAPTDVKPEVRHHCSIELAEKVIDDEERLYNVLAHEYCHLTTFMISNIRTNPHGKEFRSWASKVSEAFKDKSVEVTTKHSYAIEYKYVWECVNCSYEFKRHSKSVDPTRHSCGKCQGKLVQTKPVPRGGKTPGKARERSEYQVFVKENFSSVKARLEAQGKDAQMGRVMEAVAKEYRERK</sequence>
<feature type="non-terminal residue" evidence="3">
    <location>
        <position position="636"/>
    </location>
</feature>
<dbReference type="PANTHER" id="PTHR23099">
    <property type="entry name" value="TRANSCRIPTIONAL REGULATOR"/>
    <property type="match status" value="1"/>
</dbReference>
<feature type="compositionally biased region" description="Low complexity" evidence="1">
    <location>
        <begin position="346"/>
        <end position="361"/>
    </location>
</feature>
<evidence type="ECO:0000256" key="1">
    <source>
        <dbReference type="SAM" id="MobiDB-lite"/>
    </source>
</evidence>
<dbReference type="Pfam" id="PF17283">
    <property type="entry name" value="Zn_ribbon_SprT"/>
    <property type="match status" value="1"/>
</dbReference>
<evidence type="ECO:0000313" key="3">
    <source>
        <dbReference type="EMBL" id="KAF2121928.1"/>
    </source>
</evidence>
<feature type="region of interest" description="Disordered" evidence="1">
    <location>
        <begin position="206"/>
        <end position="291"/>
    </location>
</feature>
<keyword evidence="4" id="KW-1185">Reference proteome</keyword>
<protein>
    <submittedName>
        <fullName evidence="3">SprT-like family-domain-containing protein</fullName>
    </submittedName>
</protein>
<dbReference type="InterPro" id="IPR035240">
    <property type="entry name" value="SprT_Zn_ribbon"/>
</dbReference>
<feature type="compositionally biased region" description="Low complexity" evidence="1">
    <location>
        <begin position="229"/>
        <end position="243"/>
    </location>
</feature>
<organism evidence="3 4">
    <name type="scientific">Lophiotrema nucula</name>
    <dbReference type="NCBI Taxonomy" id="690887"/>
    <lineage>
        <taxon>Eukaryota</taxon>
        <taxon>Fungi</taxon>
        <taxon>Dikarya</taxon>
        <taxon>Ascomycota</taxon>
        <taxon>Pezizomycotina</taxon>
        <taxon>Dothideomycetes</taxon>
        <taxon>Pleosporomycetidae</taxon>
        <taxon>Pleosporales</taxon>
        <taxon>Lophiotremataceae</taxon>
        <taxon>Lophiotrema</taxon>
    </lineage>
</organism>